<dbReference type="PANTHER" id="PTHR30201:SF2">
    <property type="entry name" value="2-(5''-TRIPHOSPHORIBOSYL)-3'-DEPHOSPHOCOENZYME-A SYNTHASE"/>
    <property type="match status" value="1"/>
</dbReference>
<dbReference type="NCBIfam" id="TIGR03132">
    <property type="entry name" value="malonate_mdcB"/>
    <property type="match status" value="1"/>
</dbReference>
<keyword evidence="5" id="KW-0067">ATP-binding</keyword>
<comment type="catalytic activity">
    <reaction evidence="1">
        <text>3'-dephospho-CoA + ATP = 2'-(5''-triphospho-alpha-D-ribosyl)-3'-dephospho-CoA + adenine</text>
        <dbReference type="Rhea" id="RHEA:15117"/>
        <dbReference type="ChEBI" id="CHEBI:16708"/>
        <dbReference type="ChEBI" id="CHEBI:30616"/>
        <dbReference type="ChEBI" id="CHEBI:57328"/>
        <dbReference type="ChEBI" id="CHEBI:61378"/>
        <dbReference type="EC" id="2.4.2.52"/>
    </reaction>
</comment>
<dbReference type="EMBL" id="BOQT01000004">
    <property type="protein sequence ID" value="GIN20482.1"/>
    <property type="molecule type" value="Genomic_DNA"/>
</dbReference>
<evidence type="ECO:0000256" key="2">
    <source>
        <dbReference type="ARBA" id="ARBA00012074"/>
    </source>
</evidence>
<accession>A0ABQ4K412</accession>
<evidence type="ECO:0000256" key="4">
    <source>
        <dbReference type="ARBA" id="ARBA00022741"/>
    </source>
</evidence>
<dbReference type="InterPro" id="IPR017555">
    <property type="entry name" value="TriPribosyl-deP-CoA_syn"/>
</dbReference>
<keyword evidence="4" id="KW-0547">Nucleotide-binding</keyword>
<dbReference type="Gene3D" id="1.10.4200.10">
    <property type="entry name" value="Triphosphoribosyl-dephospho-CoA protein"/>
    <property type="match status" value="2"/>
</dbReference>
<dbReference type="Pfam" id="PF01874">
    <property type="entry name" value="CitG"/>
    <property type="match status" value="1"/>
</dbReference>
<proteinExistence type="predicted"/>
<evidence type="ECO:0000256" key="1">
    <source>
        <dbReference type="ARBA" id="ARBA00001210"/>
    </source>
</evidence>
<protein>
    <recommendedName>
        <fullName evidence="2">triphosphoribosyl-dephospho-CoA synthase</fullName>
        <ecNumber evidence="2">2.4.2.52</ecNumber>
    </recommendedName>
</protein>
<comment type="caution">
    <text evidence="6">The sequence shown here is derived from an EMBL/GenBank/DDBJ whole genome shotgun (WGS) entry which is preliminary data.</text>
</comment>
<keyword evidence="7" id="KW-1185">Reference proteome</keyword>
<evidence type="ECO:0000256" key="5">
    <source>
        <dbReference type="ARBA" id="ARBA00022840"/>
    </source>
</evidence>
<name>A0ABQ4K412_9BACI</name>
<dbReference type="InterPro" id="IPR002736">
    <property type="entry name" value="CitG"/>
</dbReference>
<evidence type="ECO:0000313" key="7">
    <source>
        <dbReference type="Proteomes" id="UP000680279"/>
    </source>
</evidence>
<dbReference type="NCBIfam" id="NF002315">
    <property type="entry name" value="PRK01237.1"/>
    <property type="match status" value="1"/>
</dbReference>
<evidence type="ECO:0000256" key="3">
    <source>
        <dbReference type="ARBA" id="ARBA00022679"/>
    </source>
</evidence>
<dbReference type="RefSeq" id="WP_212962665.1">
    <property type="nucleotide sequence ID" value="NZ_BOQT01000004.1"/>
</dbReference>
<dbReference type="EC" id="2.4.2.52" evidence="2"/>
<gene>
    <name evidence="6" type="primary">mdcB</name>
    <name evidence="6" type="ORF">J1TS3_16160</name>
</gene>
<evidence type="ECO:0000313" key="6">
    <source>
        <dbReference type="EMBL" id="GIN20482.1"/>
    </source>
</evidence>
<dbReference type="PANTHER" id="PTHR30201">
    <property type="entry name" value="TRIPHOSPHORIBOSYL-DEPHOSPHO-COA SYNTHASE"/>
    <property type="match status" value="1"/>
</dbReference>
<organism evidence="6 7">
    <name type="scientific">Siminovitchia fordii</name>
    <dbReference type="NCBI Taxonomy" id="254759"/>
    <lineage>
        <taxon>Bacteria</taxon>
        <taxon>Bacillati</taxon>
        <taxon>Bacillota</taxon>
        <taxon>Bacilli</taxon>
        <taxon>Bacillales</taxon>
        <taxon>Bacillaceae</taxon>
        <taxon>Siminovitchia</taxon>
    </lineage>
</organism>
<keyword evidence="3" id="KW-0808">Transferase</keyword>
<sequence length="288" mass="31615">MWGTHAEDKNTFSTAVAELAVSSLIEELELTPKPGLVDKQNTGAHKDLTVQLMRASAESLWDTFKEIALISYDRFPEQSLREEIAAIGRDGEKTMFRVTGGINTHKGAIWSIGLLASAFSIGKGRFTTEEILSTAGKLARYPDQYCPVTDTNGKRVIKKFGVKGAKGEAQQGFPHIRQFSLPMLNHSRAIGLTEEKAKLHALLSLMAHLDDTCILHRGGSDGLSFAKEQAAIFLISGDFDLLNKIDEEFIKRNISPGGSADLLAATLFLDKIGKMQSFNEVSNEYQLI</sequence>
<reference evidence="6 7" key="1">
    <citation type="submission" date="2021-03" db="EMBL/GenBank/DDBJ databases">
        <title>Antimicrobial resistance genes in bacteria isolated from Japanese honey, and their potential for conferring macrolide and lincosamide resistance in the American foulbrood pathogen Paenibacillus larvae.</title>
        <authorList>
            <person name="Okamoto M."/>
            <person name="Kumagai M."/>
            <person name="Kanamori H."/>
            <person name="Takamatsu D."/>
        </authorList>
    </citation>
    <scope>NUCLEOTIDE SEQUENCE [LARGE SCALE GENOMIC DNA]</scope>
    <source>
        <strain evidence="6 7">J1TS3</strain>
    </source>
</reference>
<dbReference type="Proteomes" id="UP000680279">
    <property type="component" value="Unassembled WGS sequence"/>
</dbReference>